<feature type="domain" description="HTH bat-type" evidence="1">
    <location>
        <begin position="152"/>
        <end position="203"/>
    </location>
</feature>
<dbReference type="KEGG" id="gac:GACE_1266"/>
<proteinExistence type="predicted"/>
<gene>
    <name evidence="2" type="ORF">GACE_1266</name>
</gene>
<dbReference type="RefSeq" id="WP_048092042.1">
    <property type="nucleotide sequence ID" value="NZ_CP009552.1"/>
</dbReference>
<reference evidence="2 3" key="1">
    <citation type="journal article" date="2015" name="Appl. Environ. Microbiol.">
        <title>The Geoglobus acetivorans genome: Fe(III) reduction, acetate utilization, autotrophic growth, and degradation of aromatic compounds in a hyperthermophilic archaeon.</title>
        <authorList>
            <person name="Mardanov A.V."/>
            <person name="Slododkina G.B."/>
            <person name="Slobodkin A.I."/>
            <person name="Beletsky A.V."/>
            <person name="Gavrilov S.N."/>
            <person name="Kublanov I.V."/>
            <person name="Bonch-Osmolovskaya E.A."/>
            <person name="Skryabin K.G."/>
            <person name="Ravin N.V."/>
        </authorList>
    </citation>
    <scope>NUCLEOTIDE SEQUENCE [LARGE SCALE GENOMIC DNA]</scope>
    <source>
        <strain evidence="2 3">SBH6</strain>
    </source>
</reference>
<dbReference type="HOGENOM" id="CLU_1302586_0_0_2"/>
<dbReference type="PANTHER" id="PTHR34236">
    <property type="entry name" value="DIMETHYL SULFOXIDE REDUCTASE TRANSCRIPTIONAL ACTIVATOR"/>
    <property type="match status" value="1"/>
</dbReference>
<name>A0A0A7GHA6_GEOAI</name>
<dbReference type="InterPro" id="IPR007050">
    <property type="entry name" value="HTH_bacterioopsin"/>
</dbReference>
<dbReference type="eggNOG" id="arCOG02271">
    <property type="taxonomic scope" value="Archaea"/>
</dbReference>
<evidence type="ECO:0000259" key="1">
    <source>
        <dbReference type="Pfam" id="PF04967"/>
    </source>
</evidence>
<sequence length="211" mass="24173">MYLAKIRVNQHTCSLAVATTMGNATIELLEYILLNDEEALFLGRITRMDGDPSKCFNAIENHPSTRFFQILEKTKTNLDFLAVIRDTTGIKAFEESYCFIKPPIIVENGSKLYTVYAPELKFLRNAYEKLRKVGNWEVLEVRSIIGEKGETLTERQYAVLKAAYEMGYFDRKRKVTLEDIATALNVSKSAVHKHIQEGLCKIISRYFAETE</sequence>
<organism evidence="2 3">
    <name type="scientific">Geoglobus acetivorans</name>
    <dbReference type="NCBI Taxonomy" id="565033"/>
    <lineage>
        <taxon>Archaea</taxon>
        <taxon>Methanobacteriati</taxon>
        <taxon>Methanobacteriota</taxon>
        <taxon>Archaeoglobi</taxon>
        <taxon>Archaeoglobales</taxon>
        <taxon>Archaeoglobaceae</taxon>
        <taxon>Geoglobus</taxon>
    </lineage>
</organism>
<evidence type="ECO:0000313" key="3">
    <source>
        <dbReference type="Proteomes" id="UP000030624"/>
    </source>
</evidence>
<dbReference type="PANTHER" id="PTHR34236:SF1">
    <property type="entry name" value="DIMETHYL SULFOXIDE REDUCTASE TRANSCRIPTIONAL ACTIVATOR"/>
    <property type="match status" value="1"/>
</dbReference>
<dbReference type="SUPFAM" id="SSF88659">
    <property type="entry name" value="Sigma3 and sigma4 domains of RNA polymerase sigma factors"/>
    <property type="match status" value="1"/>
</dbReference>
<dbReference type="AlphaFoldDB" id="A0A0A7GHA6"/>
<dbReference type="EMBL" id="CP009552">
    <property type="protein sequence ID" value="AIY90307.1"/>
    <property type="molecule type" value="Genomic_DNA"/>
</dbReference>
<evidence type="ECO:0000313" key="2">
    <source>
        <dbReference type="EMBL" id="AIY90307.1"/>
    </source>
</evidence>
<dbReference type="Pfam" id="PF04967">
    <property type="entry name" value="HTH_10"/>
    <property type="match status" value="1"/>
</dbReference>
<accession>A0A0A7GHA6</accession>
<dbReference type="Proteomes" id="UP000030624">
    <property type="component" value="Chromosome"/>
</dbReference>
<dbReference type="STRING" id="565033.GACE_1266"/>
<dbReference type="GeneID" id="24797846"/>
<dbReference type="InterPro" id="IPR013324">
    <property type="entry name" value="RNA_pol_sigma_r3/r4-like"/>
</dbReference>
<protein>
    <submittedName>
        <fullName evidence="2">Bacterio-opsin activator domain-containing protein</fullName>
    </submittedName>
</protein>